<gene>
    <name evidence="1" type="ORF">FD03_GL000601</name>
</gene>
<evidence type="ECO:0000313" key="1">
    <source>
        <dbReference type="EMBL" id="KRK79471.1"/>
    </source>
</evidence>
<dbReference type="Proteomes" id="UP000051248">
    <property type="component" value="Unassembled WGS sequence"/>
</dbReference>
<sequence length="57" mass="6325">MTSLSHKSWHDRILSAAEKNHIELKTAHGSKKLHGLETTISFAMETPDPIGSLSEVR</sequence>
<reference evidence="1 2" key="1">
    <citation type="journal article" date="2015" name="Genome Announc.">
        <title>Expanding the biotechnology potential of lactobacilli through comparative genomics of 213 strains and associated genera.</title>
        <authorList>
            <person name="Sun Z."/>
            <person name="Harris H.M."/>
            <person name="McCann A."/>
            <person name="Guo C."/>
            <person name="Argimon S."/>
            <person name="Zhang W."/>
            <person name="Yang X."/>
            <person name="Jeffery I.B."/>
            <person name="Cooney J.C."/>
            <person name="Kagawa T.F."/>
            <person name="Liu W."/>
            <person name="Song Y."/>
            <person name="Salvetti E."/>
            <person name="Wrobel A."/>
            <person name="Rasinkangas P."/>
            <person name="Parkhill J."/>
            <person name="Rea M.C."/>
            <person name="O'Sullivan O."/>
            <person name="Ritari J."/>
            <person name="Douillard F.P."/>
            <person name="Paul Ross R."/>
            <person name="Yang R."/>
            <person name="Briner A.E."/>
            <person name="Felis G.E."/>
            <person name="de Vos W.M."/>
            <person name="Barrangou R."/>
            <person name="Klaenhammer T.R."/>
            <person name="Caufield P.W."/>
            <person name="Cui Y."/>
            <person name="Zhang H."/>
            <person name="O'Toole P.W."/>
        </authorList>
    </citation>
    <scope>NUCLEOTIDE SEQUENCE [LARGE SCALE GENOMIC DNA]</scope>
    <source>
        <strain evidence="1 2">DSM 19682</strain>
    </source>
</reference>
<dbReference type="EMBL" id="AZDZ01000014">
    <property type="protein sequence ID" value="KRK79471.1"/>
    <property type="molecule type" value="Genomic_DNA"/>
</dbReference>
<evidence type="ECO:0000313" key="2">
    <source>
        <dbReference type="Proteomes" id="UP000051248"/>
    </source>
</evidence>
<dbReference type="PATRIC" id="fig|1423775.4.peg.613"/>
<dbReference type="RefSeq" id="WP_155832096.1">
    <property type="nucleotide sequence ID" value="NZ_AZDZ01000014.1"/>
</dbReference>
<protein>
    <submittedName>
        <fullName evidence="1">Uncharacterized protein</fullName>
    </submittedName>
</protein>
<comment type="caution">
    <text evidence="1">The sequence shown here is derived from an EMBL/GenBank/DDBJ whole genome shotgun (WGS) entry which is preliminary data.</text>
</comment>
<proteinExistence type="predicted"/>
<accession>A0A0R1K734</accession>
<name>A0A0R1K734_9LACO</name>
<dbReference type="STRING" id="1423775.FD03_GL000601"/>
<organism evidence="1 2">
    <name type="scientific">Companilactobacillus nodensis DSM 19682 = JCM 14932 = NBRC 107160</name>
    <dbReference type="NCBI Taxonomy" id="1423775"/>
    <lineage>
        <taxon>Bacteria</taxon>
        <taxon>Bacillati</taxon>
        <taxon>Bacillota</taxon>
        <taxon>Bacilli</taxon>
        <taxon>Lactobacillales</taxon>
        <taxon>Lactobacillaceae</taxon>
        <taxon>Companilactobacillus</taxon>
    </lineage>
</organism>
<keyword evidence="2" id="KW-1185">Reference proteome</keyword>
<dbReference type="AlphaFoldDB" id="A0A0R1K734"/>